<dbReference type="OrthoDB" id="73846at2759"/>
<comment type="similarity">
    <text evidence="1 6">Belongs to the ketopantoate reductase family.</text>
</comment>
<evidence type="ECO:0000256" key="1">
    <source>
        <dbReference type="ARBA" id="ARBA00007870"/>
    </source>
</evidence>
<dbReference type="InterPro" id="IPR013752">
    <property type="entry name" value="KPA_reductase"/>
</dbReference>
<feature type="domain" description="Ketopantoate reductase N-terminal" evidence="7">
    <location>
        <begin position="3"/>
        <end position="151"/>
    </location>
</feature>
<accession>A0A367IYL2</accession>
<dbReference type="EMBL" id="PJQM01004986">
    <property type="protein sequence ID" value="RCH82764.1"/>
    <property type="molecule type" value="Genomic_DNA"/>
</dbReference>
<dbReference type="Proteomes" id="UP000253551">
    <property type="component" value="Unassembled WGS sequence"/>
</dbReference>
<dbReference type="PANTHER" id="PTHR43765">
    <property type="entry name" value="2-DEHYDROPANTOATE 2-REDUCTASE-RELATED"/>
    <property type="match status" value="1"/>
</dbReference>
<dbReference type="STRING" id="4846.A0A367IYL2"/>
<comment type="function">
    <text evidence="6">Catalyzes the NADPH-dependent reduction of ketopantoate into pantoic acid.</text>
</comment>
<comment type="caution">
    <text evidence="9">The sequence shown here is derived from an EMBL/GenBank/DDBJ whole genome shotgun (WGS) entry which is preliminary data.</text>
</comment>
<dbReference type="Gene3D" id="1.10.1040.10">
    <property type="entry name" value="N-(1-d-carboxylethyl)-l-norvaline Dehydrogenase, domain 2"/>
    <property type="match status" value="1"/>
</dbReference>
<evidence type="ECO:0000256" key="6">
    <source>
        <dbReference type="RuleBase" id="RU362068"/>
    </source>
</evidence>
<dbReference type="PANTHER" id="PTHR43765:SF2">
    <property type="entry name" value="2-DEHYDROPANTOATE 2-REDUCTASE"/>
    <property type="match status" value="1"/>
</dbReference>
<comment type="catalytic activity">
    <reaction evidence="6">
        <text>(R)-pantoate + NADP(+) = 2-dehydropantoate + NADPH + H(+)</text>
        <dbReference type="Rhea" id="RHEA:16233"/>
        <dbReference type="ChEBI" id="CHEBI:11561"/>
        <dbReference type="ChEBI" id="CHEBI:15378"/>
        <dbReference type="ChEBI" id="CHEBI:15980"/>
        <dbReference type="ChEBI" id="CHEBI:57783"/>
        <dbReference type="ChEBI" id="CHEBI:58349"/>
        <dbReference type="EC" id="1.1.1.169"/>
    </reaction>
</comment>
<evidence type="ECO:0000256" key="2">
    <source>
        <dbReference type="ARBA" id="ARBA00013014"/>
    </source>
</evidence>
<evidence type="ECO:0000256" key="4">
    <source>
        <dbReference type="ARBA" id="ARBA00023002"/>
    </source>
</evidence>
<evidence type="ECO:0000313" key="9">
    <source>
        <dbReference type="EMBL" id="RCH82764.1"/>
    </source>
</evidence>
<dbReference type="Pfam" id="PF08546">
    <property type="entry name" value="ApbA_C"/>
    <property type="match status" value="1"/>
</dbReference>
<dbReference type="InterPro" id="IPR003710">
    <property type="entry name" value="ApbA"/>
</dbReference>
<dbReference type="EC" id="1.1.1.169" evidence="2 6"/>
<dbReference type="GO" id="GO:0050661">
    <property type="term" value="F:NADP binding"/>
    <property type="evidence" value="ECO:0007669"/>
    <property type="project" value="TreeGrafter"/>
</dbReference>
<dbReference type="InterPro" id="IPR013328">
    <property type="entry name" value="6PGD_dom2"/>
</dbReference>
<name>A0A367IYL2_RHIST</name>
<organism evidence="9 10">
    <name type="scientific">Rhizopus stolonifer</name>
    <name type="common">Rhizopus nigricans</name>
    <dbReference type="NCBI Taxonomy" id="4846"/>
    <lineage>
        <taxon>Eukaryota</taxon>
        <taxon>Fungi</taxon>
        <taxon>Fungi incertae sedis</taxon>
        <taxon>Mucoromycota</taxon>
        <taxon>Mucoromycotina</taxon>
        <taxon>Mucoromycetes</taxon>
        <taxon>Mucorales</taxon>
        <taxon>Mucorineae</taxon>
        <taxon>Rhizopodaceae</taxon>
        <taxon>Rhizopus</taxon>
    </lineage>
</organism>
<evidence type="ECO:0000256" key="3">
    <source>
        <dbReference type="ARBA" id="ARBA00022857"/>
    </source>
</evidence>
<dbReference type="GO" id="GO:0015940">
    <property type="term" value="P:pantothenate biosynthetic process"/>
    <property type="evidence" value="ECO:0007669"/>
    <property type="project" value="InterPro"/>
</dbReference>
<evidence type="ECO:0000256" key="5">
    <source>
        <dbReference type="ARBA" id="ARBA00032024"/>
    </source>
</evidence>
<dbReference type="GO" id="GO:0008677">
    <property type="term" value="F:2-dehydropantoate 2-reductase activity"/>
    <property type="evidence" value="ECO:0007669"/>
    <property type="project" value="UniProtKB-EC"/>
</dbReference>
<dbReference type="Gene3D" id="3.40.50.720">
    <property type="entry name" value="NAD(P)-binding Rossmann-like Domain"/>
    <property type="match status" value="1"/>
</dbReference>
<dbReference type="InterPro" id="IPR050838">
    <property type="entry name" value="Ketopantoate_reductase"/>
</dbReference>
<gene>
    <name evidence="9" type="primary">PAN5_1</name>
    <name evidence="9" type="ORF">CU098_006976</name>
</gene>
<dbReference type="SUPFAM" id="SSF48179">
    <property type="entry name" value="6-phosphogluconate dehydrogenase C-terminal domain-like"/>
    <property type="match status" value="1"/>
</dbReference>
<dbReference type="Pfam" id="PF02558">
    <property type="entry name" value="ApbA"/>
    <property type="match status" value="1"/>
</dbReference>
<evidence type="ECO:0000259" key="8">
    <source>
        <dbReference type="Pfam" id="PF08546"/>
    </source>
</evidence>
<dbReference type="InterPro" id="IPR013332">
    <property type="entry name" value="KPR_N"/>
</dbReference>
<dbReference type="NCBIfam" id="TIGR00745">
    <property type="entry name" value="apbA_panE"/>
    <property type="match status" value="1"/>
</dbReference>
<evidence type="ECO:0000259" key="7">
    <source>
        <dbReference type="Pfam" id="PF02558"/>
    </source>
</evidence>
<keyword evidence="10" id="KW-1185">Reference proteome</keyword>
<keyword evidence="4 6" id="KW-0560">Oxidoreductase</keyword>
<evidence type="ECO:0000313" key="10">
    <source>
        <dbReference type="Proteomes" id="UP000253551"/>
    </source>
</evidence>
<dbReference type="InterPro" id="IPR008927">
    <property type="entry name" value="6-PGluconate_DH-like_C_sf"/>
</dbReference>
<reference evidence="9 10" key="1">
    <citation type="journal article" date="2018" name="G3 (Bethesda)">
        <title>Phylogenetic and Phylogenomic Definition of Rhizopus Species.</title>
        <authorList>
            <person name="Gryganskyi A.P."/>
            <person name="Golan J."/>
            <person name="Dolatabadi S."/>
            <person name="Mondo S."/>
            <person name="Robb S."/>
            <person name="Idnurm A."/>
            <person name="Muszewska A."/>
            <person name="Steczkiewicz K."/>
            <person name="Masonjones S."/>
            <person name="Liao H.L."/>
            <person name="Gajdeczka M.T."/>
            <person name="Anike F."/>
            <person name="Vuek A."/>
            <person name="Anishchenko I.M."/>
            <person name="Voigt K."/>
            <person name="de Hoog G.S."/>
            <person name="Smith M.E."/>
            <person name="Heitman J."/>
            <person name="Vilgalys R."/>
            <person name="Stajich J.E."/>
        </authorList>
    </citation>
    <scope>NUCLEOTIDE SEQUENCE [LARGE SCALE GENOMIC DNA]</scope>
    <source>
        <strain evidence="9 10">LSU 92-RS-03</strain>
    </source>
</reference>
<protein>
    <recommendedName>
        <fullName evidence="2 6">2-dehydropantoate 2-reductase</fullName>
        <ecNumber evidence="2 6">1.1.1.169</ecNumber>
    </recommendedName>
    <alternativeName>
        <fullName evidence="5 6">Ketopantoate reductase</fullName>
    </alternativeName>
</protein>
<feature type="domain" description="Ketopantoate reductase C-terminal" evidence="8">
    <location>
        <begin position="195"/>
        <end position="320"/>
    </location>
</feature>
<proteinExistence type="inferred from homology"/>
<sequence length="323" mass="35893">MNIHILGTGAIGCLLGASLKSTNNKVTLLLRSKAHYEDFRNRQNSIIYRRDGQHQAISGFDASIADDTTDTSPISSLIVSTKANHTLKALKPIASRLTPESTVLLLQNGMGVAEHLMENLWRDESKVPNVMVGVNRHAVQRLAPYNIHHHSGYTDPNAFRIGKFPNSNPTQKSEMIDKIVAIPNFQAAVLPWKKLRKEMLTKLFINSCINGVASVLMCKNKGVIVNNNPGGVAMMRAICEEAYEVFKDDLPGETMESMMDVVLRVNKEAGENTCSTLQDIQNRQITEIDYINGYICKMGNKMNINTKSNQAIVNLIHAREALY</sequence>
<dbReference type="InterPro" id="IPR036291">
    <property type="entry name" value="NAD(P)-bd_dom_sf"/>
</dbReference>
<dbReference type="AlphaFoldDB" id="A0A367IYL2"/>
<dbReference type="SUPFAM" id="SSF51735">
    <property type="entry name" value="NAD(P)-binding Rossmann-fold domains"/>
    <property type="match status" value="1"/>
</dbReference>
<dbReference type="GO" id="GO:0005739">
    <property type="term" value="C:mitochondrion"/>
    <property type="evidence" value="ECO:0007669"/>
    <property type="project" value="TreeGrafter"/>
</dbReference>
<keyword evidence="3 6" id="KW-0521">NADP</keyword>